<evidence type="ECO:0000313" key="4">
    <source>
        <dbReference type="EMBL" id="MCT2585299.1"/>
    </source>
</evidence>
<dbReference type="InterPro" id="IPR050109">
    <property type="entry name" value="HTH-type_TetR-like_transc_reg"/>
</dbReference>
<dbReference type="PRINTS" id="PR00455">
    <property type="entry name" value="HTHTETR"/>
</dbReference>
<dbReference type="InterPro" id="IPR036271">
    <property type="entry name" value="Tet_transcr_reg_TetR-rel_C_sf"/>
</dbReference>
<dbReference type="Pfam" id="PF17920">
    <property type="entry name" value="TetR_C_16"/>
    <property type="match status" value="1"/>
</dbReference>
<dbReference type="InterPro" id="IPR023772">
    <property type="entry name" value="DNA-bd_HTH_TetR-type_CS"/>
</dbReference>
<evidence type="ECO:0000256" key="1">
    <source>
        <dbReference type="ARBA" id="ARBA00023125"/>
    </source>
</evidence>
<dbReference type="PANTHER" id="PTHR30055:SF235">
    <property type="entry name" value="TRANSCRIPTIONAL REGULATORY PROTEIN"/>
    <property type="match status" value="1"/>
</dbReference>
<dbReference type="InterPro" id="IPR001647">
    <property type="entry name" value="HTH_TetR"/>
</dbReference>
<dbReference type="PROSITE" id="PS50977">
    <property type="entry name" value="HTH_TETR_2"/>
    <property type="match status" value="1"/>
</dbReference>
<evidence type="ECO:0000256" key="2">
    <source>
        <dbReference type="PROSITE-ProRule" id="PRU00335"/>
    </source>
</evidence>
<keyword evidence="1 2" id="KW-0238">DNA-binding</keyword>
<keyword evidence="5" id="KW-1185">Reference proteome</keyword>
<accession>A0ABT2JBQ2</accession>
<dbReference type="Gene3D" id="1.10.357.10">
    <property type="entry name" value="Tetracycline Repressor, domain 2"/>
    <property type="match status" value="1"/>
</dbReference>
<dbReference type="RefSeq" id="WP_260192831.1">
    <property type="nucleotide sequence ID" value="NZ_JAFFZE010000015.1"/>
</dbReference>
<sequence>MARTGRRPGPTQTREAILAAARSQFAERGYGGATIRGIAAEAGVNAALVHHFFGSKDKVFVAAMNLPFDPAVLVETVVDGPRSGIGERILRLFLSLWREPDTRAPFFALVRSVSSSPEVAAQLRGFMESAVLARVAAALGVPRLRVLGAASQMVGVVMMRHVIGAEPMASADEDEMVALVAPVIQHYFDV</sequence>
<dbReference type="InterPro" id="IPR041678">
    <property type="entry name" value="TetR_C_16"/>
</dbReference>
<evidence type="ECO:0000313" key="5">
    <source>
        <dbReference type="Proteomes" id="UP001156441"/>
    </source>
</evidence>
<gene>
    <name evidence="4" type="ORF">JT362_19460</name>
</gene>
<dbReference type="Pfam" id="PF00440">
    <property type="entry name" value="TetR_N"/>
    <property type="match status" value="1"/>
</dbReference>
<dbReference type="SUPFAM" id="SSF46689">
    <property type="entry name" value="Homeodomain-like"/>
    <property type="match status" value="1"/>
</dbReference>
<feature type="domain" description="HTH tetR-type" evidence="3">
    <location>
        <begin position="11"/>
        <end position="71"/>
    </location>
</feature>
<dbReference type="SUPFAM" id="SSF48498">
    <property type="entry name" value="Tetracyclin repressor-like, C-terminal domain"/>
    <property type="match status" value="1"/>
</dbReference>
<dbReference type="PROSITE" id="PS01081">
    <property type="entry name" value="HTH_TETR_1"/>
    <property type="match status" value="1"/>
</dbReference>
<comment type="caution">
    <text evidence="4">The sequence shown here is derived from an EMBL/GenBank/DDBJ whole genome shotgun (WGS) entry which is preliminary data.</text>
</comment>
<evidence type="ECO:0000259" key="3">
    <source>
        <dbReference type="PROSITE" id="PS50977"/>
    </source>
</evidence>
<dbReference type="EMBL" id="JAFFZE010000015">
    <property type="protein sequence ID" value="MCT2585299.1"/>
    <property type="molecule type" value="Genomic_DNA"/>
</dbReference>
<proteinExistence type="predicted"/>
<dbReference type="Gene3D" id="1.10.10.60">
    <property type="entry name" value="Homeodomain-like"/>
    <property type="match status" value="1"/>
</dbReference>
<name>A0ABT2JBQ2_9PSEU</name>
<dbReference type="InterPro" id="IPR009057">
    <property type="entry name" value="Homeodomain-like_sf"/>
</dbReference>
<organism evidence="4 5">
    <name type="scientific">Actinophytocola gossypii</name>
    <dbReference type="NCBI Taxonomy" id="2812003"/>
    <lineage>
        <taxon>Bacteria</taxon>
        <taxon>Bacillati</taxon>
        <taxon>Actinomycetota</taxon>
        <taxon>Actinomycetes</taxon>
        <taxon>Pseudonocardiales</taxon>
        <taxon>Pseudonocardiaceae</taxon>
    </lineage>
</organism>
<dbReference type="Proteomes" id="UP001156441">
    <property type="component" value="Unassembled WGS sequence"/>
</dbReference>
<reference evidence="4 5" key="1">
    <citation type="submission" date="2021-02" db="EMBL/GenBank/DDBJ databases">
        <title>Actinophytocola xerophila sp. nov., isolated from soil of cotton cropping field.</title>
        <authorList>
            <person name="Huang R."/>
            <person name="Chen X."/>
            <person name="Ge X."/>
            <person name="Liu W."/>
        </authorList>
    </citation>
    <scope>NUCLEOTIDE SEQUENCE [LARGE SCALE GENOMIC DNA]</scope>
    <source>
        <strain evidence="4 5">S1-96</strain>
    </source>
</reference>
<protein>
    <submittedName>
        <fullName evidence="4">TetR family transcriptional regulator</fullName>
    </submittedName>
</protein>
<dbReference type="PANTHER" id="PTHR30055">
    <property type="entry name" value="HTH-TYPE TRANSCRIPTIONAL REGULATOR RUTR"/>
    <property type="match status" value="1"/>
</dbReference>
<feature type="DNA-binding region" description="H-T-H motif" evidence="2">
    <location>
        <begin position="34"/>
        <end position="53"/>
    </location>
</feature>